<comment type="caution">
    <text evidence="2">The sequence shown here is derived from an EMBL/GenBank/DDBJ whole genome shotgun (WGS) entry which is preliminary data.</text>
</comment>
<evidence type="ECO:0000313" key="3">
    <source>
        <dbReference type="Proteomes" id="UP000825935"/>
    </source>
</evidence>
<protein>
    <submittedName>
        <fullName evidence="2">Uncharacterized protein</fullName>
    </submittedName>
</protein>
<dbReference type="EMBL" id="CM035427">
    <property type="protein sequence ID" value="KAH7306869.1"/>
    <property type="molecule type" value="Genomic_DNA"/>
</dbReference>
<reference evidence="2" key="1">
    <citation type="submission" date="2021-08" db="EMBL/GenBank/DDBJ databases">
        <title>WGS assembly of Ceratopteris richardii.</title>
        <authorList>
            <person name="Marchant D.B."/>
            <person name="Chen G."/>
            <person name="Jenkins J."/>
            <person name="Shu S."/>
            <person name="Leebens-Mack J."/>
            <person name="Grimwood J."/>
            <person name="Schmutz J."/>
            <person name="Soltis P."/>
            <person name="Soltis D."/>
            <person name="Chen Z.-H."/>
        </authorList>
    </citation>
    <scope>NUCLEOTIDE SEQUENCE</scope>
    <source>
        <strain evidence="2">Whitten #5841</strain>
        <tissue evidence="2">Leaf</tissue>
    </source>
</reference>
<keyword evidence="1" id="KW-0812">Transmembrane</keyword>
<dbReference type="AlphaFoldDB" id="A0A8T2S754"/>
<name>A0A8T2S754_CERRI</name>
<proteinExistence type="predicted"/>
<accession>A0A8T2S754</accession>
<dbReference type="Proteomes" id="UP000825935">
    <property type="component" value="Chromosome 22"/>
</dbReference>
<keyword evidence="1" id="KW-1133">Transmembrane helix</keyword>
<gene>
    <name evidence="2" type="ORF">KP509_22G035200</name>
</gene>
<keyword evidence="1" id="KW-0472">Membrane</keyword>
<sequence>MSHRRSEAHDAFRGGLPKPLWLDVEEWESIQDEHQYTPDRYSQQRDVAATRLDRVGMWHLGSGRYDRVGSGSSSDANRRILQISSWIGCTIARLRGMRCNCFMGEYSMIRCKCFGPLMYMLCHNFVLHSYVAMMYYNFVFDSYMEVLCHIATILYYTPMWQ</sequence>
<feature type="transmembrane region" description="Helical" evidence="1">
    <location>
        <begin position="117"/>
        <end position="136"/>
    </location>
</feature>
<evidence type="ECO:0000313" key="2">
    <source>
        <dbReference type="EMBL" id="KAH7306869.1"/>
    </source>
</evidence>
<keyword evidence="3" id="KW-1185">Reference proteome</keyword>
<evidence type="ECO:0000256" key="1">
    <source>
        <dbReference type="SAM" id="Phobius"/>
    </source>
</evidence>
<organism evidence="2 3">
    <name type="scientific">Ceratopteris richardii</name>
    <name type="common">Triangle waterfern</name>
    <dbReference type="NCBI Taxonomy" id="49495"/>
    <lineage>
        <taxon>Eukaryota</taxon>
        <taxon>Viridiplantae</taxon>
        <taxon>Streptophyta</taxon>
        <taxon>Embryophyta</taxon>
        <taxon>Tracheophyta</taxon>
        <taxon>Polypodiopsida</taxon>
        <taxon>Polypodiidae</taxon>
        <taxon>Polypodiales</taxon>
        <taxon>Pteridineae</taxon>
        <taxon>Pteridaceae</taxon>
        <taxon>Parkerioideae</taxon>
        <taxon>Ceratopteris</taxon>
    </lineage>
</organism>